<evidence type="ECO:0000313" key="2">
    <source>
        <dbReference type="EMBL" id="OWZ04621.1"/>
    </source>
</evidence>
<comment type="caution">
    <text evidence="2">The sequence shown here is derived from an EMBL/GenBank/DDBJ whole genome shotgun (WGS) entry which is preliminary data.</text>
</comment>
<accession>A0A225VGB9</accession>
<feature type="compositionally biased region" description="Polar residues" evidence="1">
    <location>
        <begin position="1"/>
        <end position="12"/>
    </location>
</feature>
<feature type="compositionally biased region" description="Low complexity" evidence="1">
    <location>
        <begin position="21"/>
        <end position="33"/>
    </location>
</feature>
<protein>
    <submittedName>
        <fullName evidence="2">Uncharacterized protein</fullName>
    </submittedName>
</protein>
<dbReference type="AlphaFoldDB" id="A0A225VGB9"/>
<reference evidence="3" key="1">
    <citation type="submission" date="2017-03" db="EMBL/GenBank/DDBJ databases">
        <title>Phytopthora megakarya and P. palmivora, two closely related causual agents of cacao black pod achieved similar genome size and gene model numbers by different mechanisms.</title>
        <authorList>
            <person name="Ali S."/>
            <person name="Shao J."/>
            <person name="Larry D.J."/>
            <person name="Kronmiller B."/>
            <person name="Shen D."/>
            <person name="Strem M.D."/>
            <person name="Melnick R.L."/>
            <person name="Guiltinan M.J."/>
            <person name="Tyler B.M."/>
            <person name="Meinhardt L.W."/>
            <person name="Bailey B.A."/>
        </authorList>
    </citation>
    <scope>NUCLEOTIDE SEQUENCE [LARGE SCALE GENOMIC DNA]</scope>
    <source>
        <strain evidence="3">zdho120</strain>
    </source>
</reference>
<keyword evidence="3" id="KW-1185">Reference proteome</keyword>
<feature type="region of interest" description="Disordered" evidence="1">
    <location>
        <begin position="1"/>
        <end position="33"/>
    </location>
</feature>
<gene>
    <name evidence="2" type="ORF">PHMEG_00023444</name>
</gene>
<evidence type="ECO:0000313" key="3">
    <source>
        <dbReference type="Proteomes" id="UP000198211"/>
    </source>
</evidence>
<organism evidence="2 3">
    <name type="scientific">Phytophthora megakarya</name>
    <dbReference type="NCBI Taxonomy" id="4795"/>
    <lineage>
        <taxon>Eukaryota</taxon>
        <taxon>Sar</taxon>
        <taxon>Stramenopiles</taxon>
        <taxon>Oomycota</taxon>
        <taxon>Peronosporomycetes</taxon>
        <taxon>Peronosporales</taxon>
        <taxon>Peronosporaceae</taxon>
        <taxon>Phytophthora</taxon>
    </lineage>
</organism>
<sequence>METTVTPSSSGTEDGLDNDDGTGTAAAKTTKNGTTVWNFRPYINYNAVEKSNDTAAKED</sequence>
<dbReference type="EMBL" id="NBNE01004864">
    <property type="protein sequence ID" value="OWZ04621.1"/>
    <property type="molecule type" value="Genomic_DNA"/>
</dbReference>
<evidence type="ECO:0000256" key="1">
    <source>
        <dbReference type="SAM" id="MobiDB-lite"/>
    </source>
</evidence>
<proteinExistence type="predicted"/>
<name>A0A225VGB9_9STRA</name>
<dbReference type="Proteomes" id="UP000198211">
    <property type="component" value="Unassembled WGS sequence"/>
</dbReference>